<dbReference type="EMBL" id="JAUSUX010000008">
    <property type="protein sequence ID" value="MDQ0286216.1"/>
    <property type="molecule type" value="Genomic_DNA"/>
</dbReference>
<evidence type="ECO:0008006" key="3">
    <source>
        <dbReference type="Google" id="ProtNLM"/>
    </source>
</evidence>
<evidence type="ECO:0000313" key="2">
    <source>
        <dbReference type="Proteomes" id="UP001225644"/>
    </source>
</evidence>
<reference evidence="1 2" key="1">
    <citation type="submission" date="2023-07" db="EMBL/GenBank/DDBJ databases">
        <title>Genomic Encyclopedia of Type Strains, Phase IV (KMG-IV): sequencing the most valuable type-strain genomes for metagenomic binning, comparative biology and taxonomic classification.</title>
        <authorList>
            <person name="Goeker M."/>
        </authorList>
    </citation>
    <scope>NUCLEOTIDE SEQUENCE [LARGE SCALE GENOMIC DNA]</scope>
    <source>
        <strain evidence="1 2">DSM 12396</strain>
    </source>
</reference>
<dbReference type="Proteomes" id="UP001225644">
    <property type="component" value="Unassembled WGS sequence"/>
</dbReference>
<accession>A0ABU0B0G5</accession>
<gene>
    <name evidence="1" type="ORF">J2Z49_001328</name>
</gene>
<name>A0ABU0B0G5_9FIRM</name>
<evidence type="ECO:0000313" key="1">
    <source>
        <dbReference type="EMBL" id="MDQ0286216.1"/>
    </source>
</evidence>
<sequence>MRELLQPVSIQACNITEAWYMFLKQLFGVDAYTYYPGPYCFSLR</sequence>
<organism evidence="1 2">
    <name type="scientific">Desulfofundulus luciae</name>
    <dbReference type="NCBI Taxonomy" id="74702"/>
    <lineage>
        <taxon>Bacteria</taxon>
        <taxon>Bacillati</taxon>
        <taxon>Bacillota</taxon>
        <taxon>Clostridia</taxon>
        <taxon>Eubacteriales</taxon>
        <taxon>Peptococcaceae</taxon>
        <taxon>Desulfofundulus</taxon>
    </lineage>
</organism>
<proteinExistence type="predicted"/>
<protein>
    <recommendedName>
        <fullName evidence="3">Transposase</fullName>
    </recommendedName>
</protein>
<keyword evidence="2" id="KW-1185">Reference proteome</keyword>
<comment type="caution">
    <text evidence="1">The sequence shown here is derived from an EMBL/GenBank/DDBJ whole genome shotgun (WGS) entry which is preliminary data.</text>
</comment>